<dbReference type="Pfam" id="PF09481">
    <property type="entry name" value="CRISPR_Cse1"/>
    <property type="match status" value="1"/>
</dbReference>
<dbReference type="RefSeq" id="WP_015071649.1">
    <property type="nucleotide sequence ID" value="NC_019395.1"/>
</dbReference>
<protein>
    <submittedName>
        <fullName evidence="1">CRISPR-associated protein, Cse1 family</fullName>
    </submittedName>
</protein>
<evidence type="ECO:0000313" key="1">
    <source>
        <dbReference type="EMBL" id="AFV90752.1"/>
    </source>
</evidence>
<dbReference type="Proteomes" id="UP000000214">
    <property type="component" value="Chromosome"/>
</dbReference>
<dbReference type="EMBL" id="CP003493">
    <property type="protein sequence ID" value="AFV90752.1"/>
    <property type="molecule type" value="Genomic_DNA"/>
</dbReference>
<proteinExistence type="predicted"/>
<evidence type="ECO:0000313" key="2">
    <source>
        <dbReference type="Proteomes" id="UP000000214"/>
    </source>
</evidence>
<dbReference type="CDD" id="cd09729">
    <property type="entry name" value="Cse1_I-E"/>
    <property type="match status" value="1"/>
</dbReference>
<dbReference type="PATRIC" id="fig|1171373.8.peg.2936"/>
<dbReference type="STRING" id="1171373.PACID_29870"/>
<accession>K7S838</accession>
<name>K7S838_ACIA4</name>
<reference evidence="1 2" key="1">
    <citation type="journal article" date="2012" name="BMC Genomics">
        <title>The genome sequence of Propionibacterium acidipropionici provides insights into its biotechnological and industrial potential.</title>
        <authorList>
            <person name="Parizzi L.P."/>
            <person name="Grassi M.C."/>
            <person name="Llerena L.A."/>
            <person name="Carazzolle M.F."/>
            <person name="Queiroz V.L."/>
            <person name="Lunardi I."/>
            <person name="Zeidler A.F."/>
            <person name="Teixeira P.J."/>
            <person name="Mieczkowski P."/>
            <person name="Rincones J."/>
            <person name="Pereira G.A."/>
        </authorList>
    </citation>
    <scope>NUCLEOTIDE SEQUENCE [LARGE SCALE GENOMIC DNA]</scope>
    <source>
        <strain evidence="2">ATCC 4875 / DSM 20272 / JCM 6432 / NBRC 12425 / NCIMB 8070</strain>
    </source>
</reference>
<dbReference type="AlphaFoldDB" id="K7S838"/>
<gene>
    <name evidence="1" type="ordered locus">PACID_29870</name>
</gene>
<dbReference type="NCBIfam" id="TIGR02547">
    <property type="entry name" value="casA_cse1"/>
    <property type="match status" value="1"/>
</dbReference>
<dbReference type="eggNOG" id="COG1203">
    <property type="taxonomic scope" value="Bacteria"/>
</dbReference>
<dbReference type="Gene3D" id="1.10.132.100">
    <property type="match status" value="1"/>
</dbReference>
<dbReference type="KEGG" id="pbo:PACID_29870"/>
<sequence>MPTATSFNLIDRPFLPVVTSDGPATLSLRDVLVNAHNVVGIDTSNPTAAIALYRFLLAVVIDATGQPADMKGWRSRFDGGRFPHDRLDVYFDRWHDRFDLLEDGHPFYQVPELEPASGTWRSVALLRPEVASGNNVPLFSSDTESTLEALDFAEAAVLLISCMSWDTAAIKTGASGDPAMKGGKTTGNPTGPLGQLGVVLPLGRSLFETLTLSLPMGPASEDDKPAWRQDWSPAWSQHQPAGIRELLTWQSRRIRLLTDGEVVTKVTVCAGDRMMFTPPDLEPHCLWRMTKPSNNNAVTVSQRPVRHLAGRSAWRGLNALLSLEPHTGNTDALSTSLALRQIGRADRWLGDDYPLDALCVGIAYGNQSAVIEDVMADTVPLPLKALNDANGEPLREVLLELVNAADSVRKALNGLDANIRRAEGGDAVPWDAGDHPGDAFMPELDLPTLRVLRGLQKNPDLYDQGKIAWQAAARASASKLANQLLDGASASAISGHRSGNRNEPLRLSDAEGIFWYALNQALPDRTTNFEEER</sequence>
<dbReference type="HOGENOM" id="CLU_034285_0_0_11"/>
<dbReference type="InterPro" id="IPR013381">
    <property type="entry name" value="CRISPR-assoc_prot_Cse1"/>
</dbReference>
<organism evidence="1 2">
    <name type="scientific">Acidipropionibacterium acidipropionici (strain ATCC 4875 / DSM 20272 / JCM 6432 / NBRC 12425 / NCIMB 8070 / 4)</name>
    <name type="common">Propionibacterium acidipropionici</name>
    <dbReference type="NCBI Taxonomy" id="1171373"/>
    <lineage>
        <taxon>Bacteria</taxon>
        <taxon>Bacillati</taxon>
        <taxon>Actinomycetota</taxon>
        <taxon>Actinomycetes</taxon>
        <taxon>Propionibacteriales</taxon>
        <taxon>Propionibacteriaceae</taxon>
        <taxon>Acidipropionibacterium</taxon>
    </lineage>
</organism>